<dbReference type="EC" id="3.5.1.88" evidence="2"/>
<proteinExistence type="inferred from homology"/>
<keyword evidence="2" id="KW-0378">Hydrolase</keyword>
<dbReference type="CDD" id="cd00487">
    <property type="entry name" value="Pep_deformylase"/>
    <property type="match status" value="1"/>
</dbReference>
<keyword evidence="2" id="KW-0648">Protein biosynthesis</keyword>
<comment type="function">
    <text evidence="2">Removes the formyl group from the N-terminal Met of newly synthesized proteins. Requires at least a dipeptide for an efficient rate of reaction. N-terminal L-methionine is a prerequisite for activity but the enzyme has broad specificity at other positions.</text>
</comment>
<dbReference type="InterPro" id="IPR023635">
    <property type="entry name" value="Peptide_deformylase"/>
</dbReference>
<dbReference type="GO" id="GO:0046872">
    <property type="term" value="F:metal ion binding"/>
    <property type="evidence" value="ECO:0007669"/>
    <property type="project" value="UniProtKB-KW"/>
</dbReference>
<evidence type="ECO:0000256" key="2">
    <source>
        <dbReference type="HAMAP-Rule" id="MF_00163"/>
    </source>
</evidence>
<accession>A0A0G1C4D9</accession>
<name>A0A0G1C4D9_9BACT</name>
<comment type="caution">
    <text evidence="3">The sequence shown here is derived from an EMBL/GenBank/DDBJ whole genome shotgun (WGS) entry which is preliminary data.</text>
</comment>
<feature type="binding site" evidence="2">
    <location>
        <position position="140"/>
    </location>
    <ligand>
        <name>Fe cation</name>
        <dbReference type="ChEBI" id="CHEBI:24875"/>
    </ligand>
</feature>
<dbReference type="GO" id="GO:0042586">
    <property type="term" value="F:peptide deformylase activity"/>
    <property type="evidence" value="ECO:0007669"/>
    <property type="project" value="UniProtKB-UniRule"/>
</dbReference>
<dbReference type="PANTHER" id="PTHR10458">
    <property type="entry name" value="PEPTIDE DEFORMYLASE"/>
    <property type="match status" value="1"/>
</dbReference>
<dbReference type="SUPFAM" id="SSF56420">
    <property type="entry name" value="Peptide deformylase"/>
    <property type="match status" value="1"/>
</dbReference>
<dbReference type="PIRSF" id="PIRSF004749">
    <property type="entry name" value="Pep_def"/>
    <property type="match status" value="1"/>
</dbReference>
<feature type="binding site" evidence="2">
    <location>
        <position position="136"/>
    </location>
    <ligand>
        <name>Fe cation</name>
        <dbReference type="ChEBI" id="CHEBI:24875"/>
    </ligand>
</feature>
<dbReference type="Pfam" id="PF01327">
    <property type="entry name" value="Pep_deformylase"/>
    <property type="match status" value="1"/>
</dbReference>
<dbReference type="PRINTS" id="PR01576">
    <property type="entry name" value="PDEFORMYLASE"/>
</dbReference>
<dbReference type="InterPro" id="IPR036821">
    <property type="entry name" value="Peptide_deformylase_sf"/>
</dbReference>
<sequence length="159" mass="17694">MALLNLPPSEENIFLKTPSQEVPVEAIAGTEMKQLIEDMRGTMHHWTGLGLAAVQVLKPIKLIVVLNNEGEIYSLFNAKIIKVSQTKEKMLEGCMSLPGIEVEVERPVGITVEYVDERGHKQIKKVAGLEAKIIQHEVDHTEGILITDRGAPYHRHNIG</sequence>
<dbReference type="EMBL" id="LCCZ01000005">
    <property type="protein sequence ID" value="KKS44508.1"/>
    <property type="molecule type" value="Genomic_DNA"/>
</dbReference>
<dbReference type="GO" id="GO:0006412">
    <property type="term" value="P:translation"/>
    <property type="evidence" value="ECO:0007669"/>
    <property type="project" value="UniProtKB-UniRule"/>
</dbReference>
<evidence type="ECO:0000256" key="1">
    <source>
        <dbReference type="ARBA" id="ARBA00010759"/>
    </source>
</evidence>
<evidence type="ECO:0000313" key="3">
    <source>
        <dbReference type="EMBL" id="KKS44508.1"/>
    </source>
</evidence>
<gene>
    <name evidence="2" type="primary">def</name>
    <name evidence="3" type="ORF">UV05_C0005G0010</name>
</gene>
<reference evidence="3 4" key="1">
    <citation type="journal article" date="2015" name="Nature">
        <title>rRNA introns, odd ribosomes, and small enigmatic genomes across a large radiation of phyla.</title>
        <authorList>
            <person name="Brown C.T."/>
            <person name="Hug L.A."/>
            <person name="Thomas B.C."/>
            <person name="Sharon I."/>
            <person name="Castelle C.J."/>
            <person name="Singh A."/>
            <person name="Wilkins M.J."/>
            <person name="Williams K.H."/>
            <person name="Banfield J.F."/>
        </authorList>
    </citation>
    <scope>NUCLEOTIDE SEQUENCE [LARGE SCALE GENOMIC DNA]</scope>
</reference>
<feature type="binding site" evidence="2">
    <location>
        <position position="94"/>
    </location>
    <ligand>
        <name>Fe cation</name>
        <dbReference type="ChEBI" id="CHEBI:24875"/>
    </ligand>
</feature>
<keyword evidence="2" id="KW-0479">Metal-binding</keyword>
<organism evidence="3 4">
    <name type="scientific">candidate division CPR1 bacterium GW2011_GWA2_42_17</name>
    <dbReference type="NCBI Taxonomy" id="1618341"/>
    <lineage>
        <taxon>Bacteria</taxon>
        <taxon>candidate division CPR1</taxon>
    </lineage>
</organism>
<comment type="cofactor">
    <cofactor evidence="2">
        <name>Fe(2+)</name>
        <dbReference type="ChEBI" id="CHEBI:29033"/>
    </cofactor>
    <text evidence="2">Binds 1 Fe(2+) ion.</text>
</comment>
<dbReference type="HAMAP" id="MF_00163">
    <property type="entry name" value="Pep_deformylase"/>
    <property type="match status" value="1"/>
</dbReference>
<comment type="similarity">
    <text evidence="1 2">Belongs to the polypeptide deformylase family.</text>
</comment>
<dbReference type="PANTHER" id="PTHR10458:SF22">
    <property type="entry name" value="PEPTIDE DEFORMYLASE"/>
    <property type="match status" value="1"/>
</dbReference>
<dbReference type="Gene3D" id="3.90.45.10">
    <property type="entry name" value="Peptide deformylase"/>
    <property type="match status" value="1"/>
</dbReference>
<dbReference type="AlphaFoldDB" id="A0A0G1C4D9"/>
<keyword evidence="2" id="KW-0408">Iron</keyword>
<protein>
    <recommendedName>
        <fullName evidence="2">Peptide deformylase</fullName>
        <shortName evidence="2">PDF</shortName>
        <ecNumber evidence="2">3.5.1.88</ecNumber>
    </recommendedName>
    <alternativeName>
        <fullName evidence="2">Polypeptide deformylase</fullName>
    </alternativeName>
</protein>
<dbReference type="Proteomes" id="UP000034875">
    <property type="component" value="Unassembled WGS sequence"/>
</dbReference>
<evidence type="ECO:0000313" key="4">
    <source>
        <dbReference type="Proteomes" id="UP000034875"/>
    </source>
</evidence>
<feature type="active site" evidence="2">
    <location>
        <position position="137"/>
    </location>
</feature>
<comment type="catalytic activity">
    <reaction evidence="2">
        <text>N-terminal N-formyl-L-methionyl-[peptide] + H2O = N-terminal L-methionyl-[peptide] + formate</text>
        <dbReference type="Rhea" id="RHEA:24420"/>
        <dbReference type="Rhea" id="RHEA-COMP:10639"/>
        <dbReference type="Rhea" id="RHEA-COMP:10640"/>
        <dbReference type="ChEBI" id="CHEBI:15377"/>
        <dbReference type="ChEBI" id="CHEBI:15740"/>
        <dbReference type="ChEBI" id="CHEBI:49298"/>
        <dbReference type="ChEBI" id="CHEBI:64731"/>
        <dbReference type="EC" id="3.5.1.88"/>
    </reaction>
</comment>